<reference evidence="1" key="1">
    <citation type="journal article" date="2022" name="bioRxiv">
        <title>Sequencing and chromosome-scale assembly of the giantPleurodeles waltlgenome.</title>
        <authorList>
            <person name="Brown T."/>
            <person name="Elewa A."/>
            <person name="Iarovenko S."/>
            <person name="Subramanian E."/>
            <person name="Araus A.J."/>
            <person name="Petzold A."/>
            <person name="Susuki M."/>
            <person name="Suzuki K.-i.T."/>
            <person name="Hayashi T."/>
            <person name="Toyoda A."/>
            <person name="Oliveira C."/>
            <person name="Osipova E."/>
            <person name="Leigh N.D."/>
            <person name="Simon A."/>
            <person name="Yun M.H."/>
        </authorList>
    </citation>
    <scope>NUCLEOTIDE SEQUENCE</scope>
    <source>
        <strain evidence="1">20211129_DDA</strain>
        <tissue evidence="1">Liver</tissue>
    </source>
</reference>
<sequence length="146" mass="16339">MASQLNDKFNKLMVAINASEGRLEGPQDIRVAPALRWDQNTIKYLGVAIYRTVELRFQGNYGKSLADCDARTPFLIPLRGTPWEVLSGNGWCSLDSVLGLIHARSSPTGAQLTVDKGEMAAQDLELHYLATHLQWVAKWRSHFRDA</sequence>
<gene>
    <name evidence="1" type="ORF">NDU88_005248</name>
</gene>
<evidence type="ECO:0000313" key="1">
    <source>
        <dbReference type="EMBL" id="KAJ1107860.1"/>
    </source>
</evidence>
<accession>A0AAV7MYP8</accession>
<comment type="caution">
    <text evidence="1">The sequence shown here is derived from an EMBL/GenBank/DDBJ whole genome shotgun (WGS) entry which is preliminary data.</text>
</comment>
<organism evidence="1 2">
    <name type="scientific">Pleurodeles waltl</name>
    <name type="common">Iberian ribbed newt</name>
    <dbReference type="NCBI Taxonomy" id="8319"/>
    <lineage>
        <taxon>Eukaryota</taxon>
        <taxon>Metazoa</taxon>
        <taxon>Chordata</taxon>
        <taxon>Craniata</taxon>
        <taxon>Vertebrata</taxon>
        <taxon>Euteleostomi</taxon>
        <taxon>Amphibia</taxon>
        <taxon>Batrachia</taxon>
        <taxon>Caudata</taxon>
        <taxon>Salamandroidea</taxon>
        <taxon>Salamandridae</taxon>
        <taxon>Pleurodelinae</taxon>
        <taxon>Pleurodeles</taxon>
    </lineage>
</organism>
<dbReference type="Proteomes" id="UP001066276">
    <property type="component" value="Chromosome 9"/>
</dbReference>
<proteinExistence type="predicted"/>
<evidence type="ECO:0000313" key="2">
    <source>
        <dbReference type="Proteomes" id="UP001066276"/>
    </source>
</evidence>
<name>A0AAV7MYP8_PLEWA</name>
<dbReference type="EMBL" id="JANPWB010000013">
    <property type="protein sequence ID" value="KAJ1107860.1"/>
    <property type="molecule type" value="Genomic_DNA"/>
</dbReference>
<dbReference type="AlphaFoldDB" id="A0AAV7MYP8"/>
<keyword evidence="2" id="KW-1185">Reference proteome</keyword>
<protein>
    <submittedName>
        <fullName evidence="1">Uncharacterized protein</fullName>
    </submittedName>
</protein>